<organism evidence="1 2">
    <name type="scientific">Rhizophagus clarus</name>
    <dbReference type="NCBI Taxonomy" id="94130"/>
    <lineage>
        <taxon>Eukaryota</taxon>
        <taxon>Fungi</taxon>
        <taxon>Fungi incertae sedis</taxon>
        <taxon>Mucoromycota</taxon>
        <taxon>Glomeromycotina</taxon>
        <taxon>Glomeromycetes</taxon>
        <taxon>Glomerales</taxon>
        <taxon>Glomeraceae</taxon>
        <taxon>Rhizophagus</taxon>
    </lineage>
</organism>
<keyword evidence="2" id="KW-1185">Reference proteome</keyword>
<comment type="caution">
    <text evidence="1">The sequence shown here is derived from an EMBL/GenBank/DDBJ whole genome shotgun (WGS) entry which is preliminary data.</text>
</comment>
<gene>
    <name evidence="1" type="ORF">RclHR1_00520032</name>
</gene>
<dbReference type="Proteomes" id="UP000247702">
    <property type="component" value="Unassembled WGS sequence"/>
</dbReference>
<name>A0A2Z6S3B5_9GLOM</name>
<accession>A0A2Z6S3B5</accession>
<reference evidence="1 2" key="1">
    <citation type="submission" date="2017-11" db="EMBL/GenBank/DDBJ databases">
        <title>The genome of Rhizophagus clarus HR1 reveals common genetic basis of auxotrophy among arbuscular mycorrhizal fungi.</title>
        <authorList>
            <person name="Kobayashi Y."/>
        </authorList>
    </citation>
    <scope>NUCLEOTIDE SEQUENCE [LARGE SCALE GENOMIC DNA]</scope>
    <source>
        <strain evidence="1 2">HR1</strain>
    </source>
</reference>
<evidence type="ECO:0000313" key="1">
    <source>
        <dbReference type="EMBL" id="GBC03580.1"/>
    </source>
</evidence>
<sequence length="82" mass="9899">MLYMYQGEIHLKASANQRFIRRTSSLKMINPRYEDVCVLGFFIYTDLKYKYVEWTCLSPRFIERFLLAFFGYQLVGTNHELI</sequence>
<evidence type="ECO:0000313" key="2">
    <source>
        <dbReference type="Proteomes" id="UP000247702"/>
    </source>
</evidence>
<protein>
    <submittedName>
        <fullName evidence="1">Uncharacterized protein</fullName>
    </submittedName>
</protein>
<dbReference type="EMBL" id="BEXD01003893">
    <property type="protein sequence ID" value="GBC03580.1"/>
    <property type="molecule type" value="Genomic_DNA"/>
</dbReference>
<dbReference type="AlphaFoldDB" id="A0A2Z6S3B5"/>
<proteinExistence type="predicted"/>